<dbReference type="Pfam" id="PF07690">
    <property type="entry name" value="MFS_1"/>
    <property type="match status" value="1"/>
</dbReference>
<dbReference type="GO" id="GO:0015233">
    <property type="term" value="F:pantothenate transmembrane transporter activity"/>
    <property type="evidence" value="ECO:0007669"/>
    <property type="project" value="TreeGrafter"/>
</dbReference>
<dbReference type="InterPro" id="IPR036259">
    <property type="entry name" value="MFS_trans_sf"/>
</dbReference>
<feature type="transmembrane region" description="Helical" evidence="8">
    <location>
        <begin position="296"/>
        <end position="313"/>
    </location>
</feature>
<feature type="transmembrane region" description="Helical" evidence="8">
    <location>
        <begin position="426"/>
        <end position="447"/>
    </location>
</feature>
<dbReference type="FunFam" id="1.20.1250.20:FF:000065">
    <property type="entry name" value="Putative MFS pantothenate transporter"/>
    <property type="match status" value="1"/>
</dbReference>
<evidence type="ECO:0000256" key="2">
    <source>
        <dbReference type="ARBA" id="ARBA00022448"/>
    </source>
</evidence>
<feature type="non-terminal residue" evidence="10">
    <location>
        <position position="745"/>
    </location>
</feature>
<evidence type="ECO:0000256" key="1">
    <source>
        <dbReference type="ARBA" id="ARBA00004141"/>
    </source>
</evidence>
<sequence length="745" mass="82472">TPAVISLMRTSTATRTSSEVPLKRFDEDNEVEGRELVLRGGKLSPRSSPASDPSERRRRQPINPIPVSSAHVDQKDGAQRVTAGNVRIQNSTSAKYGSQTLENPSATNFLTNSAPIYNQNVNSGDGQQNIKVNGDFEVQSSYTPTAAPPEHEIPFESEHNQKRGSGLQNSNVSNGIKNKTAGDDRPNGYSQTLEDPHGRQILRLKSKQYYKTSTNVLRERCSSPSRILRPFYFNNMYIILLSYQLTDKLVKKSPANLLVFPLSLKTATKMGALGWLKSGDTGDATKAMERKLVMKLDIFIMVYCCACYFFNYLDRQAFANAYVAGLREDVNLQGNQYSILLSIFTAGMVVGQIPHGLIIQKVRPSIWLPLTLLLWSGLTMCSAACKTYEQLCAVRFFQGLMEASLYSGTIYVLGSWYKPSEIAKRTAIFTAVGQVGSMFAGIMMTAMHKTMEGRGGLKGWQWVFLIDGLMGIPVGLFGFFTFPDLPESTRVTYINQQERQLAIARLPPKTANTHSIEIRSLAKRLLLTPTIYILTAFSVICAMTEAFAFQGMFLLWLKHNKARFSQSAINTYPLGIQAVAIVSQIVAGTFIDRTGHRLPMVVLAGAMQLVTASLLLVRDLPDAGIFTAHYISGTSFIVNPVLYGWATTICQRAGDDAVRSVTLYTMNLGGQILYTWWGIVMYPATDVPYWKKGSITMIVVVFVFIGFAFVVRWLDRKTTAAGEREATEPGECEATVVFDEKAKAG</sequence>
<keyword evidence="3 8" id="KW-0812">Transmembrane</keyword>
<reference evidence="10" key="1">
    <citation type="submission" date="2020-01" db="EMBL/GenBank/DDBJ databases">
        <authorList>
            <person name="Feng Z.H.Z."/>
        </authorList>
    </citation>
    <scope>NUCLEOTIDE SEQUENCE</scope>
    <source>
        <strain evidence="10">CBS107.38</strain>
    </source>
</reference>
<dbReference type="PROSITE" id="PS50850">
    <property type="entry name" value="MFS"/>
    <property type="match status" value="1"/>
</dbReference>
<feature type="transmembrane region" description="Helical" evidence="8">
    <location>
        <begin position="661"/>
        <end position="682"/>
    </location>
</feature>
<comment type="caution">
    <text evidence="10">The sequence shown here is derived from an EMBL/GenBank/DDBJ whole genome shotgun (WGS) entry which is preliminary data.</text>
</comment>
<evidence type="ECO:0000259" key="9">
    <source>
        <dbReference type="PROSITE" id="PS50850"/>
    </source>
</evidence>
<evidence type="ECO:0000256" key="4">
    <source>
        <dbReference type="ARBA" id="ARBA00022989"/>
    </source>
</evidence>
<feature type="transmembrane region" description="Helical" evidence="8">
    <location>
        <begin position="334"/>
        <end position="354"/>
    </location>
</feature>
<accession>A0A8H7BBA1</accession>
<evidence type="ECO:0000256" key="7">
    <source>
        <dbReference type="SAM" id="MobiDB-lite"/>
    </source>
</evidence>
<evidence type="ECO:0000256" key="5">
    <source>
        <dbReference type="ARBA" id="ARBA00023136"/>
    </source>
</evidence>
<evidence type="ECO:0000313" key="10">
    <source>
        <dbReference type="EMBL" id="KAF7679940.1"/>
    </source>
</evidence>
<feature type="transmembrane region" description="Helical" evidence="8">
    <location>
        <begin position="459"/>
        <end position="482"/>
    </location>
</feature>
<dbReference type="AlphaFoldDB" id="A0A8H7BBA1"/>
<evidence type="ECO:0000256" key="6">
    <source>
        <dbReference type="ARBA" id="ARBA00037968"/>
    </source>
</evidence>
<feature type="transmembrane region" description="Helical" evidence="8">
    <location>
        <begin position="597"/>
        <end position="617"/>
    </location>
</feature>
<feature type="compositionally biased region" description="Polar residues" evidence="7">
    <location>
        <begin position="8"/>
        <end position="19"/>
    </location>
</feature>
<name>A0A8H7BBA1_9PLEO</name>
<organism evidence="10 11">
    <name type="scientific">Alternaria burnsii</name>
    <dbReference type="NCBI Taxonomy" id="1187904"/>
    <lineage>
        <taxon>Eukaryota</taxon>
        <taxon>Fungi</taxon>
        <taxon>Dikarya</taxon>
        <taxon>Ascomycota</taxon>
        <taxon>Pezizomycotina</taxon>
        <taxon>Dothideomycetes</taxon>
        <taxon>Pleosporomycetidae</taxon>
        <taxon>Pleosporales</taxon>
        <taxon>Pleosporineae</taxon>
        <taxon>Pleosporaceae</taxon>
        <taxon>Alternaria</taxon>
        <taxon>Alternaria sect. Alternaria</taxon>
    </lineage>
</organism>
<dbReference type="InterPro" id="IPR011701">
    <property type="entry name" value="MFS"/>
</dbReference>
<feature type="domain" description="Major facilitator superfamily (MFS) profile" evidence="9">
    <location>
        <begin position="300"/>
        <end position="718"/>
    </location>
</feature>
<feature type="region of interest" description="Disordered" evidence="7">
    <location>
        <begin position="1"/>
        <end position="78"/>
    </location>
</feature>
<keyword evidence="11" id="KW-1185">Reference proteome</keyword>
<dbReference type="PANTHER" id="PTHR43791:SF4">
    <property type="entry name" value="PANTOTHENATE TRANSPORTER FEN2"/>
    <property type="match status" value="1"/>
</dbReference>
<dbReference type="Proteomes" id="UP000596902">
    <property type="component" value="Unassembled WGS sequence"/>
</dbReference>
<reference evidence="10" key="2">
    <citation type="submission" date="2020-08" db="EMBL/GenBank/DDBJ databases">
        <title>Draft Genome Sequence of Cumin Blight Pathogen Alternaria burnsii.</title>
        <authorList>
            <person name="Feng Z."/>
        </authorList>
    </citation>
    <scope>NUCLEOTIDE SEQUENCE</scope>
    <source>
        <strain evidence="10">CBS107.38</strain>
    </source>
</reference>
<keyword evidence="5 8" id="KW-0472">Membrane</keyword>
<feature type="region of interest" description="Disordered" evidence="7">
    <location>
        <begin position="158"/>
        <end position="197"/>
    </location>
</feature>
<feature type="transmembrane region" description="Helical" evidence="8">
    <location>
        <begin position="569"/>
        <end position="591"/>
    </location>
</feature>
<keyword evidence="2" id="KW-0813">Transport</keyword>
<gene>
    <name evidence="10" type="ORF">GT037_001591</name>
</gene>
<dbReference type="InterPro" id="IPR020846">
    <property type="entry name" value="MFS_dom"/>
</dbReference>
<feature type="compositionally biased region" description="Polar residues" evidence="7">
    <location>
        <begin position="166"/>
        <end position="177"/>
    </location>
</feature>
<keyword evidence="4 8" id="KW-1133">Transmembrane helix</keyword>
<dbReference type="RefSeq" id="XP_038789930.1">
    <property type="nucleotide sequence ID" value="XM_038926638.1"/>
</dbReference>
<dbReference type="SUPFAM" id="SSF103473">
    <property type="entry name" value="MFS general substrate transporter"/>
    <property type="match status" value="1"/>
</dbReference>
<protein>
    <submittedName>
        <fullName evidence="10">Mfs general substrate transporter</fullName>
    </submittedName>
</protein>
<dbReference type="GO" id="GO:0098717">
    <property type="term" value="P:pantothenate import across plasma membrane"/>
    <property type="evidence" value="ECO:0007669"/>
    <property type="project" value="TreeGrafter"/>
</dbReference>
<feature type="compositionally biased region" description="Basic and acidic residues" evidence="7">
    <location>
        <begin position="21"/>
        <end position="37"/>
    </location>
</feature>
<dbReference type="GO" id="GO:0005886">
    <property type="term" value="C:plasma membrane"/>
    <property type="evidence" value="ECO:0007669"/>
    <property type="project" value="TreeGrafter"/>
</dbReference>
<feature type="transmembrane region" description="Helical" evidence="8">
    <location>
        <begin position="694"/>
        <end position="714"/>
    </location>
</feature>
<comment type="similarity">
    <text evidence="6">Belongs to the major facilitator superfamily. Allantoate permease family.</text>
</comment>
<dbReference type="PANTHER" id="PTHR43791">
    <property type="entry name" value="PERMEASE-RELATED"/>
    <property type="match status" value="1"/>
</dbReference>
<feature type="transmembrane region" description="Helical" evidence="8">
    <location>
        <begin position="366"/>
        <end position="385"/>
    </location>
</feature>
<feature type="transmembrane region" description="Helical" evidence="8">
    <location>
        <begin position="531"/>
        <end position="557"/>
    </location>
</feature>
<dbReference type="GeneID" id="62199816"/>
<evidence type="ECO:0000313" key="11">
    <source>
        <dbReference type="Proteomes" id="UP000596902"/>
    </source>
</evidence>
<comment type="subcellular location">
    <subcellularLocation>
        <location evidence="1">Membrane</location>
        <topology evidence="1">Multi-pass membrane protein</topology>
    </subcellularLocation>
</comment>
<evidence type="ECO:0000256" key="8">
    <source>
        <dbReference type="SAM" id="Phobius"/>
    </source>
</evidence>
<proteinExistence type="inferred from homology"/>
<evidence type="ECO:0000256" key="3">
    <source>
        <dbReference type="ARBA" id="ARBA00022692"/>
    </source>
</evidence>
<dbReference type="Gene3D" id="1.20.1250.20">
    <property type="entry name" value="MFS general substrate transporter like domains"/>
    <property type="match status" value="1"/>
</dbReference>
<dbReference type="EMBL" id="JAAABM010000002">
    <property type="protein sequence ID" value="KAF7679940.1"/>
    <property type="molecule type" value="Genomic_DNA"/>
</dbReference>